<feature type="domain" description="DUF6604" evidence="2">
    <location>
        <begin position="28"/>
        <end position="177"/>
    </location>
</feature>
<feature type="region of interest" description="Disordered" evidence="1">
    <location>
        <begin position="56"/>
        <end position="101"/>
    </location>
</feature>
<dbReference type="PIRSF" id="PIRSF028035">
    <property type="entry name" value="UCP028035"/>
    <property type="match status" value="1"/>
</dbReference>
<dbReference type="Proteomes" id="UP000639643">
    <property type="component" value="Unassembled WGS sequence"/>
</dbReference>
<evidence type="ECO:0000256" key="1">
    <source>
        <dbReference type="SAM" id="MobiDB-lite"/>
    </source>
</evidence>
<dbReference type="InterPro" id="IPR046539">
    <property type="entry name" value="DUF6604"/>
</dbReference>
<keyword evidence="4" id="KW-1185">Reference proteome</keyword>
<sequence length="826" mass="92697">MATLSEPMMGLEMKESDTRVLGAGIGSKDNTDDEIDDIEKILFSNKFSALHLSLAEASSDKDSVEDTEHLTRSQQRRRKTTGRKTKQKRKSKKASSAAGVGSANVPLDNYRLLESDESREAEHFVAMLAMRSEWIEARHVLQTTWKGVSYDGVNCAVAGAVSNVAIAKLKRTELEIFVDFPGHDNYDSAIQSLASGNPERCQQIIDDVDSKRDPEDQCGPVDVKEMLLYYAYEVLVIFVTDFQKNRNGKPTKAMQASLGNWDRELNLHKATKRQRIDWRRDFGVNWLYDMVNQTLRLDQIDLSASEDPTHPHRLLGLNEFASFVTSLALQKPGKPFRHKILPHHVLHMQSIIDAAAVSHGWAIVGNGNHIVVPPVQAPGAMHDINQFLGQDLDGVEDDSIPSFIRSVELLDAELEYQAHGQRDPKIYQGHARVMKELSSHLYEHLGVSDFDRDRKDLLPSRFAATDKNGLWTYSPFLCGVGLAESLQLAYAAAMSIWDAMPEVPMMVHLQNMLHREECMERADFIHLIDGLFPDAIYADGWTPESDFAAAFRKWRDTKGLGCFNRRAAPSTTTEKPTMPSASDVGRNRTFNFESYLIMHRQADWDPRSVPADKLEPWTGLAMLRMGQMRQDAVGSVGLAAFEQTELVRRARLRGFTEDGLLATENVLKGMQKAAIRRSTVSPSYRVRIAREQLSGARDVGKLMSLEYFMIANVDFSSDIGGPRPMSGINYCYLTAVILKAFAMMEVELGAKHDPLYLRSYEPLLTGKNEDTLKAVADVLSDIQGDVTEFLYWNKLVDPLEELAEEHRERGVEVPVEAISGWGCSPM</sequence>
<evidence type="ECO:0000313" key="3">
    <source>
        <dbReference type="EMBL" id="KAF6801058.1"/>
    </source>
</evidence>
<dbReference type="PANTHER" id="PTHR38795">
    <property type="entry name" value="DUF6604 DOMAIN-CONTAINING PROTEIN"/>
    <property type="match status" value="1"/>
</dbReference>
<evidence type="ECO:0000259" key="2">
    <source>
        <dbReference type="Pfam" id="PF20253"/>
    </source>
</evidence>
<dbReference type="InterPro" id="IPR016864">
    <property type="entry name" value="UCP028035"/>
</dbReference>
<gene>
    <name evidence="3" type="ORF">CMUS01_15509</name>
</gene>
<evidence type="ECO:0000313" key="4">
    <source>
        <dbReference type="Proteomes" id="UP000639643"/>
    </source>
</evidence>
<accession>A0A8H6MN25</accession>
<name>A0A8H6MN25_9PEZI</name>
<dbReference type="Pfam" id="PF20253">
    <property type="entry name" value="DUF6604"/>
    <property type="match status" value="1"/>
</dbReference>
<reference evidence="3" key="1">
    <citation type="journal article" date="2020" name="Phytopathology">
        <title>Genome Sequence Resources of Colletotrichum truncatum, C. plurivorum, C. musicola, and C. sojae: Four Species Pathogenic to Soybean (Glycine max).</title>
        <authorList>
            <person name="Rogerio F."/>
            <person name="Boufleur T.R."/>
            <person name="Ciampi-Guillardi M."/>
            <person name="Sukno S.A."/>
            <person name="Thon M.R."/>
            <person name="Massola Junior N.S."/>
            <person name="Baroncelli R."/>
        </authorList>
    </citation>
    <scope>NUCLEOTIDE SEQUENCE</scope>
    <source>
        <strain evidence="3">LFN0074</strain>
    </source>
</reference>
<dbReference type="OrthoDB" id="5339038at2759"/>
<dbReference type="EMBL" id="WIGM01001322">
    <property type="protein sequence ID" value="KAF6801058.1"/>
    <property type="molecule type" value="Genomic_DNA"/>
</dbReference>
<organism evidence="3 4">
    <name type="scientific">Colletotrichum musicola</name>
    <dbReference type="NCBI Taxonomy" id="2175873"/>
    <lineage>
        <taxon>Eukaryota</taxon>
        <taxon>Fungi</taxon>
        <taxon>Dikarya</taxon>
        <taxon>Ascomycota</taxon>
        <taxon>Pezizomycotina</taxon>
        <taxon>Sordariomycetes</taxon>
        <taxon>Hypocreomycetidae</taxon>
        <taxon>Glomerellales</taxon>
        <taxon>Glomerellaceae</taxon>
        <taxon>Colletotrichum</taxon>
        <taxon>Colletotrichum orchidearum species complex</taxon>
    </lineage>
</organism>
<comment type="caution">
    <text evidence="3">The sequence shown here is derived from an EMBL/GenBank/DDBJ whole genome shotgun (WGS) entry which is preliminary data.</text>
</comment>
<feature type="compositionally biased region" description="Basic residues" evidence="1">
    <location>
        <begin position="74"/>
        <end position="93"/>
    </location>
</feature>
<protein>
    <recommendedName>
        <fullName evidence="2">DUF6604 domain-containing protein</fullName>
    </recommendedName>
</protein>
<dbReference type="PANTHER" id="PTHR38795:SF1">
    <property type="entry name" value="DUF6604 DOMAIN-CONTAINING PROTEIN"/>
    <property type="match status" value="1"/>
</dbReference>
<dbReference type="AlphaFoldDB" id="A0A8H6MN25"/>
<proteinExistence type="predicted"/>
<feature type="compositionally biased region" description="Basic and acidic residues" evidence="1">
    <location>
        <begin position="58"/>
        <end position="71"/>
    </location>
</feature>